<name>X1D2Z0_9ZZZZ</name>
<protein>
    <submittedName>
        <fullName evidence="1">Uncharacterized protein</fullName>
    </submittedName>
</protein>
<reference evidence="1" key="1">
    <citation type="journal article" date="2014" name="Front. Microbiol.">
        <title>High frequency of phylogenetically diverse reductive dehalogenase-homologous genes in deep subseafloor sedimentary metagenomes.</title>
        <authorList>
            <person name="Kawai M."/>
            <person name="Futagami T."/>
            <person name="Toyoda A."/>
            <person name="Takaki Y."/>
            <person name="Nishi S."/>
            <person name="Hori S."/>
            <person name="Arai W."/>
            <person name="Tsubouchi T."/>
            <person name="Morono Y."/>
            <person name="Uchiyama I."/>
            <person name="Ito T."/>
            <person name="Fujiyama A."/>
            <person name="Inagaki F."/>
            <person name="Takami H."/>
        </authorList>
    </citation>
    <scope>NUCLEOTIDE SEQUENCE</scope>
    <source>
        <strain evidence="1">Expedition CK06-06</strain>
    </source>
</reference>
<gene>
    <name evidence="1" type="ORF">S01H4_49833</name>
</gene>
<dbReference type="AlphaFoldDB" id="X1D2Z0"/>
<organism evidence="1">
    <name type="scientific">marine sediment metagenome</name>
    <dbReference type="NCBI Taxonomy" id="412755"/>
    <lineage>
        <taxon>unclassified sequences</taxon>
        <taxon>metagenomes</taxon>
        <taxon>ecological metagenomes</taxon>
    </lineage>
</organism>
<sequence>MLKELITDYSTRITTKVYIGIRKGYLNNEEDILKLNSTKIDEIELIVTTPNQIAEQIKTEL</sequence>
<proteinExistence type="predicted"/>
<accession>X1D2Z0</accession>
<evidence type="ECO:0000313" key="1">
    <source>
        <dbReference type="EMBL" id="GAH02620.1"/>
    </source>
</evidence>
<dbReference type="EMBL" id="BART01028227">
    <property type="protein sequence ID" value="GAH02620.1"/>
    <property type="molecule type" value="Genomic_DNA"/>
</dbReference>
<comment type="caution">
    <text evidence="1">The sequence shown here is derived from an EMBL/GenBank/DDBJ whole genome shotgun (WGS) entry which is preliminary data.</text>
</comment>